<comment type="caution">
    <text evidence="1">The sequence shown here is derived from an EMBL/GenBank/DDBJ whole genome shotgun (WGS) entry which is preliminary data.</text>
</comment>
<name>A0A015W3X3_BACFG</name>
<evidence type="ECO:0000313" key="1">
    <source>
        <dbReference type="EMBL" id="EXY75135.1"/>
    </source>
</evidence>
<dbReference type="AlphaFoldDB" id="A0A015W3X3"/>
<organism evidence="1 2">
    <name type="scientific">Bacteroides fragilis str. 3988T(B)14</name>
    <dbReference type="NCBI Taxonomy" id="1339315"/>
    <lineage>
        <taxon>Bacteria</taxon>
        <taxon>Pseudomonadati</taxon>
        <taxon>Bacteroidota</taxon>
        <taxon>Bacteroidia</taxon>
        <taxon>Bacteroidales</taxon>
        <taxon>Bacteroidaceae</taxon>
        <taxon>Bacteroides</taxon>
    </lineage>
</organism>
<gene>
    <name evidence="1" type="ORF">M124_1069</name>
</gene>
<proteinExistence type="predicted"/>
<evidence type="ECO:0000313" key="2">
    <source>
        <dbReference type="Proteomes" id="UP000020529"/>
    </source>
</evidence>
<protein>
    <submittedName>
        <fullName evidence="1">Uncharacterized protein</fullName>
    </submittedName>
</protein>
<sequence>MYFVHNLFVLSDKLGYICSESPRGVKQNFPVAGEKQSET</sequence>
<dbReference type="Proteomes" id="UP000020529">
    <property type="component" value="Unassembled WGS sequence"/>
</dbReference>
<dbReference type="PATRIC" id="fig|1339315.3.peg.1864"/>
<accession>A0A015W3X3</accession>
<reference evidence="1 2" key="1">
    <citation type="submission" date="2014-02" db="EMBL/GenBank/DDBJ databases">
        <authorList>
            <person name="Sears C."/>
            <person name="Carroll K."/>
            <person name="Sack B.R."/>
            <person name="Qadri F."/>
            <person name="Myers L.L."/>
            <person name="Chung G.-T."/>
            <person name="Escheverria P."/>
            <person name="Fraser C.M."/>
            <person name="Sadzewicz L."/>
            <person name="Shefchek K.A."/>
            <person name="Tallon L."/>
            <person name="Das S.P."/>
            <person name="Daugherty S."/>
            <person name="Mongodin E.F."/>
        </authorList>
    </citation>
    <scope>NUCLEOTIDE SEQUENCE [LARGE SCALE GENOMIC DNA]</scope>
    <source>
        <strain evidence="2">3988T(B)14</strain>
    </source>
</reference>
<dbReference type="EMBL" id="JGCY01000247">
    <property type="protein sequence ID" value="EXY75135.1"/>
    <property type="molecule type" value="Genomic_DNA"/>
</dbReference>